<reference evidence="2" key="1">
    <citation type="submission" date="2022-10" db="EMBL/GenBank/DDBJ databases">
        <title>The complete genomes of actinobacterial strains from the NBC collection.</title>
        <authorList>
            <person name="Joergensen T.S."/>
            <person name="Alvarez Arevalo M."/>
            <person name="Sterndorff E.B."/>
            <person name="Faurdal D."/>
            <person name="Vuksanovic O."/>
            <person name="Mourched A.-S."/>
            <person name="Charusanti P."/>
            <person name="Shaw S."/>
            <person name="Blin K."/>
            <person name="Weber T."/>
        </authorList>
    </citation>
    <scope>NUCLEOTIDE SEQUENCE</scope>
    <source>
        <strain evidence="2">NBC_00254</strain>
    </source>
</reference>
<name>A0ABZ1SJ04_9ACTN</name>
<proteinExistence type="predicted"/>
<feature type="region of interest" description="Disordered" evidence="1">
    <location>
        <begin position="211"/>
        <end position="266"/>
    </location>
</feature>
<dbReference type="RefSeq" id="WP_328708569.1">
    <property type="nucleotide sequence ID" value="NZ_CP108085.1"/>
</dbReference>
<keyword evidence="3" id="KW-1185">Reference proteome</keyword>
<organism evidence="2 3">
    <name type="scientific">Microbispora hainanensis</name>
    <dbReference type="NCBI Taxonomy" id="568844"/>
    <lineage>
        <taxon>Bacteria</taxon>
        <taxon>Bacillati</taxon>
        <taxon>Actinomycetota</taxon>
        <taxon>Actinomycetes</taxon>
        <taxon>Streptosporangiales</taxon>
        <taxon>Streptosporangiaceae</taxon>
        <taxon>Microbispora</taxon>
    </lineage>
</organism>
<dbReference type="EMBL" id="CP108085">
    <property type="protein sequence ID" value="WUP72809.1"/>
    <property type="molecule type" value="Genomic_DNA"/>
</dbReference>
<sequence>MAHGLAFHAGVAHAAHSRHLGLHNGPVPEEQRGLSRLPHPAGDAPSLVYTCSLPLSTQTLTFPAGLLRGHLKAIGSRWRKLPPGRIAVIVLAVLRLADIAGGNQISASTVRRWVLEVIDLLAARAPRLDRVLNKIAKQGGEVGLLDGPLVRTRRRTGTDNRKNYSGKHKVPGLLVLALTDRKGSLLWISAARPGRSSEITTARHNTICARLRDAGTGRHRRPRLRRTGRRPRAPGHHHRPQSRPRPSAHHGRETGQPAHQRRTRAG</sequence>
<evidence type="ECO:0000313" key="3">
    <source>
        <dbReference type="Proteomes" id="UP001432011"/>
    </source>
</evidence>
<dbReference type="Proteomes" id="UP001432011">
    <property type="component" value="Chromosome"/>
</dbReference>
<protein>
    <submittedName>
        <fullName evidence="2">Transposase family protein</fullName>
    </submittedName>
</protein>
<accession>A0ABZ1SJ04</accession>
<evidence type="ECO:0000313" key="2">
    <source>
        <dbReference type="EMBL" id="WUP72809.1"/>
    </source>
</evidence>
<evidence type="ECO:0000256" key="1">
    <source>
        <dbReference type="SAM" id="MobiDB-lite"/>
    </source>
</evidence>
<gene>
    <name evidence="2" type="ORF">OG913_25735</name>
</gene>
<feature type="compositionally biased region" description="Basic residues" evidence="1">
    <location>
        <begin position="217"/>
        <end position="249"/>
    </location>
</feature>